<dbReference type="SUPFAM" id="SSF48371">
    <property type="entry name" value="ARM repeat"/>
    <property type="match status" value="1"/>
</dbReference>
<dbReference type="PROSITE" id="PS50302">
    <property type="entry name" value="PUM"/>
    <property type="match status" value="7"/>
</dbReference>
<dbReference type="InterPro" id="IPR001313">
    <property type="entry name" value="Pumilio_RNA-bd_rpt"/>
</dbReference>
<keyword evidence="3" id="KW-0221">Differentiation</keyword>
<feature type="repeat" description="Pumilio" evidence="4">
    <location>
        <begin position="253"/>
        <end position="290"/>
    </location>
</feature>
<dbReference type="GO" id="GO:0003730">
    <property type="term" value="F:mRNA 3'-UTR binding"/>
    <property type="evidence" value="ECO:0007669"/>
    <property type="project" value="TreeGrafter"/>
</dbReference>
<feature type="repeat" description="Pumilio" evidence="4">
    <location>
        <begin position="386"/>
        <end position="425"/>
    </location>
</feature>
<dbReference type="InterPro" id="IPR011989">
    <property type="entry name" value="ARM-like"/>
</dbReference>
<protein>
    <recommendedName>
        <fullName evidence="5">PUM-HD domain-containing protein</fullName>
    </recommendedName>
</protein>
<dbReference type="GO" id="GO:0005634">
    <property type="term" value="C:nucleus"/>
    <property type="evidence" value="ECO:0007669"/>
    <property type="project" value="TreeGrafter"/>
</dbReference>
<keyword evidence="7" id="KW-1185">Reference proteome</keyword>
<dbReference type="PANTHER" id="PTHR12537">
    <property type="entry name" value="RNA BINDING PROTEIN PUMILIO-RELATED"/>
    <property type="match status" value="1"/>
</dbReference>
<evidence type="ECO:0000256" key="2">
    <source>
        <dbReference type="ARBA" id="ARBA00022737"/>
    </source>
</evidence>
<feature type="repeat" description="Pumilio" evidence="4">
    <location>
        <begin position="211"/>
        <end position="248"/>
    </location>
</feature>
<dbReference type="GO" id="GO:0030154">
    <property type="term" value="P:cell differentiation"/>
    <property type="evidence" value="ECO:0007669"/>
    <property type="project" value="UniProtKB-KW"/>
</dbReference>
<organism evidence="6 7">
    <name type="scientific">Caenorhabditis bovis</name>
    <dbReference type="NCBI Taxonomy" id="2654633"/>
    <lineage>
        <taxon>Eukaryota</taxon>
        <taxon>Metazoa</taxon>
        <taxon>Ecdysozoa</taxon>
        <taxon>Nematoda</taxon>
        <taxon>Chromadorea</taxon>
        <taxon>Rhabditida</taxon>
        <taxon>Rhabditina</taxon>
        <taxon>Rhabditomorpha</taxon>
        <taxon>Rhabditoidea</taxon>
        <taxon>Rhabditidae</taxon>
        <taxon>Peloderinae</taxon>
        <taxon>Caenorhabditis</taxon>
    </lineage>
</organism>
<dbReference type="EMBL" id="CADEPM010000003">
    <property type="protein sequence ID" value="CAB3402510.1"/>
    <property type="molecule type" value="Genomic_DNA"/>
</dbReference>
<dbReference type="InterPro" id="IPR033133">
    <property type="entry name" value="PUM-HD"/>
</dbReference>
<keyword evidence="2" id="KW-0677">Repeat</keyword>
<dbReference type="Pfam" id="PF00806">
    <property type="entry name" value="PUF"/>
    <property type="match status" value="8"/>
</dbReference>
<feature type="domain" description="PUM-HD" evidence="5">
    <location>
        <begin position="70"/>
        <end position="468"/>
    </location>
</feature>
<dbReference type="AlphaFoldDB" id="A0A8S1ENW0"/>
<dbReference type="OrthoDB" id="668540at2759"/>
<sequence length="501" mass="58010">MEYDLPGGLPPLQSVSNFDRGAFPFLQCRDIDELSLQLSNFGIGDIDKFDSVVRRGSPMFQFYNSLRSGRMTTLPPWTLDENKEIRNDLTLYDVVEKDLLVCFAMDKAGCHFLQSNFYGENTKNIDPILRDRICHKVVSNREIFLTLSKNIFGNFFLQRVIEFSRQTEQEFIRQHIVSDITALCLDKSGCRVIQTSLEKLRPRYADSLVDSIPRDERLMAICTDQNANHVIQKIVKKLALRKWEFLVDFFCKRNEENLLKICQDKYGCRVVQTVVEVLSTENRIKEDNTEKCRVLHKLMGKILSRCQNLASNEFANYVIQHIIETPGVLSEYRDAIIEKCLLRNLLSMSQEKYASHVVERAFTYAPVTYLTEMMEEIFEGYVPHPETGKDALDILIFHQFGNYVVQRMLQICRSAVIGERDTIANGINYRDRFDAWLRKLYIRAKKERTRLMRFSSGKKIIEIFEGMEQAVEFTASMENYASSSIMSPSAGSTGWTSPFNF</sequence>
<accession>A0A8S1ENW0</accession>
<dbReference type="Proteomes" id="UP000494206">
    <property type="component" value="Unassembled WGS sequence"/>
</dbReference>
<evidence type="ECO:0000313" key="7">
    <source>
        <dbReference type="Proteomes" id="UP000494206"/>
    </source>
</evidence>
<gene>
    <name evidence="6" type="ORF">CBOVIS_LOCUS5117</name>
</gene>
<evidence type="ECO:0000256" key="4">
    <source>
        <dbReference type="PROSITE-ProRule" id="PRU00317"/>
    </source>
</evidence>
<evidence type="ECO:0000313" key="6">
    <source>
        <dbReference type="EMBL" id="CAB3402510.1"/>
    </source>
</evidence>
<feature type="repeat" description="Pumilio" evidence="4">
    <location>
        <begin position="301"/>
        <end position="338"/>
    </location>
</feature>
<dbReference type="GO" id="GO:0005737">
    <property type="term" value="C:cytoplasm"/>
    <property type="evidence" value="ECO:0007669"/>
    <property type="project" value="TreeGrafter"/>
</dbReference>
<proteinExistence type="predicted"/>
<dbReference type="GO" id="GO:0010608">
    <property type="term" value="P:post-transcriptional regulation of gene expression"/>
    <property type="evidence" value="ECO:0007669"/>
    <property type="project" value="TreeGrafter"/>
</dbReference>
<evidence type="ECO:0000259" key="5">
    <source>
        <dbReference type="PROSITE" id="PS50303"/>
    </source>
</evidence>
<evidence type="ECO:0000256" key="3">
    <source>
        <dbReference type="ARBA" id="ARBA00022782"/>
    </source>
</evidence>
<evidence type="ECO:0000256" key="1">
    <source>
        <dbReference type="ARBA" id="ARBA00022473"/>
    </source>
</evidence>
<feature type="repeat" description="Pumilio" evidence="4">
    <location>
        <begin position="136"/>
        <end position="174"/>
    </location>
</feature>
<feature type="repeat" description="Pumilio" evidence="4">
    <location>
        <begin position="175"/>
        <end position="210"/>
    </location>
</feature>
<dbReference type="SMART" id="SM00025">
    <property type="entry name" value="Pumilio"/>
    <property type="match status" value="7"/>
</dbReference>
<dbReference type="PROSITE" id="PS50303">
    <property type="entry name" value="PUM_HD"/>
    <property type="match status" value="1"/>
</dbReference>
<comment type="caution">
    <text evidence="6">The sequence shown here is derived from an EMBL/GenBank/DDBJ whole genome shotgun (WGS) entry which is preliminary data.</text>
</comment>
<keyword evidence="1" id="KW-0217">Developmental protein</keyword>
<reference evidence="6 7" key="1">
    <citation type="submission" date="2020-04" db="EMBL/GenBank/DDBJ databases">
        <authorList>
            <person name="Laetsch R D."/>
            <person name="Stevens L."/>
            <person name="Kumar S."/>
            <person name="Blaxter L. M."/>
        </authorList>
    </citation>
    <scope>NUCLEOTIDE SEQUENCE [LARGE SCALE GENOMIC DNA]</scope>
</reference>
<dbReference type="PANTHER" id="PTHR12537:SF112">
    <property type="entry name" value="FEM-3 MRNA-BINDING FACTOR 1-RELATED"/>
    <property type="match status" value="1"/>
</dbReference>
<name>A0A8S1ENW0_9PELO</name>
<feature type="repeat" description="Pumilio" evidence="4">
    <location>
        <begin position="340"/>
        <end position="375"/>
    </location>
</feature>
<dbReference type="InterPro" id="IPR016024">
    <property type="entry name" value="ARM-type_fold"/>
</dbReference>
<dbReference type="Gene3D" id="1.25.10.10">
    <property type="entry name" value="Leucine-rich Repeat Variant"/>
    <property type="match status" value="1"/>
</dbReference>